<dbReference type="InterPro" id="IPR036390">
    <property type="entry name" value="WH_DNA-bd_sf"/>
</dbReference>
<proteinExistence type="predicted"/>
<dbReference type="PANTHER" id="PTHR42756:SF1">
    <property type="entry name" value="TRANSCRIPTIONAL REPRESSOR OF EMRAB OPERON"/>
    <property type="match status" value="1"/>
</dbReference>
<reference evidence="5 6" key="1">
    <citation type="submission" date="2021-03" db="EMBL/GenBank/DDBJ databases">
        <title>Complete genome of Streptomyces formicae strain 1H-GS9 (DSM 100524).</title>
        <authorList>
            <person name="Atanasov K.E."/>
            <person name="Altabella T."/>
            <person name="Ferrer A."/>
        </authorList>
    </citation>
    <scope>NUCLEOTIDE SEQUENCE [LARGE SCALE GENOMIC DNA]</scope>
    <source>
        <strain evidence="5 6">1H-GS9</strain>
    </source>
</reference>
<sequence>MSGEALEETMTAAPTDLADSCNNLALRKAARYLGATYDKALGPAGLRATQFSILQKLSAHGEMTITSLADMIAMDRTTLASNLKPLAREGLVTVEPSAADRRARIVTVTPAGLSRMKAAVPLWKAVQAQFEEKFGAGEADRLRASLEAVLHTGFEPWAE</sequence>
<dbReference type="SMART" id="SM00347">
    <property type="entry name" value="HTH_MARR"/>
    <property type="match status" value="1"/>
</dbReference>
<protein>
    <submittedName>
        <fullName evidence="5">Winged helix-turn-helix transcriptional regulator</fullName>
    </submittedName>
</protein>
<dbReference type="PANTHER" id="PTHR42756">
    <property type="entry name" value="TRANSCRIPTIONAL REGULATOR, MARR"/>
    <property type="match status" value="1"/>
</dbReference>
<name>A0ABY3WQA2_9ACTN</name>
<dbReference type="InterPro" id="IPR023187">
    <property type="entry name" value="Tscrpt_reg_MarR-type_CS"/>
</dbReference>
<keyword evidence="3" id="KW-0804">Transcription</keyword>
<feature type="domain" description="HTH marR-type" evidence="4">
    <location>
        <begin position="19"/>
        <end position="151"/>
    </location>
</feature>
<accession>A0ABY3WQA2</accession>
<dbReference type="PROSITE" id="PS50995">
    <property type="entry name" value="HTH_MARR_2"/>
    <property type="match status" value="1"/>
</dbReference>
<gene>
    <name evidence="5" type="ORF">J4032_21180</name>
</gene>
<organism evidence="5 6">
    <name type="scientific">Streptomyces formicae</name>
    <dbReference type="NCBI Taxonomy" id="1616117"/>
    <lineage>
        <taxon>Bacteria</taxon>
        <taxon>Bacillati</taxon>
        <taxon>Actinomycetota</taxon>
        <taxon>Actinomycetes</taxon>
        <taxon>Kitasatosporales</taxon>
        <taxon>Streptomycetaceae</taxon>
        <taxon>Streptomyces</taxon>
    </lineage>
</organism>
<evidence type="ECO:0000313" key="5">
    <source>
        <dbReference type="EMBL" id="UNM13644.1"/>
    </source>
</evidence>
<keyword evidence="6" id="KW-1185">Reference proteome</keyword>
<dbReference type="EMBL" id="CP071872">
    <property type="protein sequence ID" value="UNM13644.1"/>
    <property type="molecule type" value="Genomic_DNA"/>
</dbReference>
<keyword evidence="2" id="KW-0238">DNA-binding</keyword>
<dbReference type="PROSITE" id="PS01117">
    <property type="entry name" value="HTH_MARR_1"/>
    <property type="match status" value="1"/>
</dbReference>
<evidence type="ECO:0000256" key="3">
    <source>
        <dbReference type="ARBA" id="ARBA00023163"/>
    </source>
</evidence>
<evidence type="ECO:0000313" key="6">
    <source>
        <dbReference type="Proteomes" id="UP000828924"/>
    </source>
</evidence>
<dbReference type="InterPro" id="IPR036388">
    <property type="entry name" value="WH-like_DNA-bd_sf"/>
</dbReference>
<dbReference type="Gene3D" id="1.10.10.10">
    <property type="entry name" value="Winged helix-like DNA-binding domain superfamily/Winged helix DNA-binding domain"/>
    <property type="match status" value="1"/>
</dbReference>
<evidence type="ECO:0000256" key="2">
    <source>
        <dbReference type="ARBA" id="ARBA00023125"/>
    </source>
</evidence>
<evidence type="ECO:0000256" key="1">
    <source>
        <dbReference type="ARBA" id="ARBA00023015"/>
    </source>
</evidence>
<dbReference type="SUPFAM" id="SSF46785">
    <property type="entry name" value="Winged helix' DNA-binding domain"/>
    <property type="match status" value="1"/>
</dbReference>
<dbReference type="Proteomes" id="UP000828924">
    <property type="component" value="Chromosome"/>
</dbReference>
<keyword evidence="1" id="KW-0805">Transcription regulation</keyword>
<dbReference type="Pfam" id="PF01047">
    <property type="entry name" value="MarR"/>
    <property type="match status" value="1"/>
</dbReference>
<dbReference type="InterPro" id="IPR000835">
    <property type="entry name" value="HTH_MarR-typ"/>
</dbReference>
<evidence type="ECO:0000259" key="4">
    <source>
        <dbReference type="PROSITE" id="PS50995"/>
    </source>
</evidence>